<organism evidence="1 2">
    <name type="scientific">Amblyomma americanum</name>
    <name type="common">Lone star tick</name>
    <dbReference type="NCBI Taxonomy" id="6943"/>
    <lineage>
        <taxon>Eukaryota</taxon>
        <taxon>Metazoa</taxon>
        <taxon>Ecdysozoa</taxon>
        <taxon>Arthropoda</taxon>
        <taxon>Chelicerata</taxon>
        <taxon>Arachnida</taxon>
        <taxon>Acari</taxon>
        <taxon>Parasitiformes</taxon>
        <taxon>Ixodida</taxon>
        <taxon>Ixodoidea</taxon>
        <taxon>Ixodidae</taxon>
        <taxon>Amblyomminae</taxon>
        <taxon>Amblyomma</taxon>
    </lineage>
</organism>
<dbReference type="EMBL" id="JARKHS020014557">
    <property type="protein sequence ID" value="KAK8775092.1"/>
    <property type="molecule type" value="Genomic_DNA"/>
</dbReference>
<sequence length="199" mass="21393">MDTAAAVSRGPHSMILDAVAPQGLKALPPRLLDCLFYISSEDKEKWLGDWIRMLSRLSEGKDGGGVQAEGTPEAVTLEDLFSRWPLTSLYQDRKITEPALQESKAARTRWLGHHSLFAALAWMPGSMVAGPLSSSTAASDVAAPDYPLTSGTTSSGYSTQTTPTVSLHQLTVRPKTCKDCTSVSRDFVVSSNGGRNCYA</sequence>
<dbReference type="Proteomes" id="UP001321473">
    <property type="component" value="Unassembled WGS sequence"/>
</dbReference>
<reference evidence="1 2" key="1">
    <citation type="journal article" date="2023" name="Arcadia Sci">
        <title>De novo assembly of a long-read Amblyomma americanum tick genome.</title>
        <authorList>
            <person name="Chou S."/>
            <person name="Poskanzer K.E."/>
            <person name="Rollins M."/>
            <person name="Thuy-Boun P.S."/>
        </authorList>
    </citation>
    <scope>NUCLEOTIDE SEQUENCE [LARGE SCALE GENOMIC DNA]</scope>
    <source>
        <strain evidence="1">F_SG_1</strain>
        <tissue evidence="1">Salivary glands</tissue>
    </source>
</reference>
<accession>A0AAQ4EK04</accession>
<dbReference type="AlphaFoldDB" id="A0AAQ4EK04"/>
<protein>
    <submittedName>
        <fullName evidence="1">Uncharacterized protein</fullName>
    </submittedName>
</protein>
<proteinExistence type="predicted"/>
<evidence type="ECO:0000313" key="1">
    <source>
        <dbReference type="EMBL" id="KAK8775092.1"/>
    </source>
</evidence>
<evidence type="ECO:0000313" key="2">
    <source>
        <dbReference type="Proteomes" id="UP001321473"/>
    </source>
</evidence>
<comment type="caution">
    <text evidence="1">The sequence shown here is derived from an EMBL/GenBank/DDBJ whole genome shotgun (WGS) entry which is preliminary data.</text>
</comment>
<keyword evidence="2" id="KW-1185">Reference proteome</keyword>
<gene>
    <name evidence="1" type="ORF">V5799_010375</name>
</gene>
<name>A0AAQ4EK04_AMBAM</name>